<gene>
    <name evidence="2" type="ORF">BC670_1844</name>
</gene>
<organism evidence="2 3">
    <name type="scientific">Flavobacterium branchiophilum</name>
    <dbReference type="NCBI Taxonomy" id="55197"/>
    <lineage>
        <taxon>Bacteria</taxon>
        <taxon>Pseudomonadati</taxon>
        <taxon>Bacteroidota</taxon>
        <taxon>Flavobacteriia</taxon>
        <taxon>Flavobacteriales</taxon>
        <taxon>Flavobacteriaceae</taxon>
        <taxon>Flavobacterium</taxon>
    </lineage>
</organism>
<feature type="domain" description="Putative restriction endonuclease" evidence="1">
    <location>
        <begin position="16"/>
        <end position="156"/>
    </location>
</feature>
<dbReference type="PANTHER" id="PTHR36558:SF1">
    <property type="entry name" value="RESTRICTION ENDONUCLEASE DOMAIN-CONTAINING PROTEIN-RELATED"/>
    <property type="match status" value="1"/>
</dbReference>
<keyword evidence="2" id="KW-0540">Nuclease</keyword>
<proteinExistence type="predicted"/>
<dbReference type="PANTHER" id="PTHR36558">
    <property type="entry name" value="GLR1098 PROTEIN"/>
    <property type="match status" value="1"/>
</dbReference>
<sequence length="176" mass="20986">MKTSHFEPPRYTYNDYKNWKEDWELVNGYPYQLLPSASPKHNLSIINFIVQGKNSLKQNNDCNCLLFSELDWKINEENVVRPDMMVVCGKTANDYLDFPPILILEMISPSSVKNDRVIKFEIYREQGVKYYIMGDYNKQSIEVYELIDNFYKQVDKQTFQLDKNCTISFDFDEIWK</sequence>
<keyword evidence="2" id="KW-0378">Hydrolase</keyword>
<dbReference type="SUPFAM" id="SSF52980">
    <property type="entry name" value="Restriction endonuclease-like"/>
    <property type="match status" value="1"/>
</dbReference>
<name>A0A543G4H5_9FLAO</name>
<keyword evidence="2" id="KW-0255">Endonuclease</keyword>
<dbReference type="CDD" id="cd06260">
    <property type="entry name" value="DUF820-like"/>
    <property type="match status" value="1"/>
</dbReference>
<dbReference type="RefSeq" id="WP_089081722.1">
    <property type="nucleotide sequence ID" value="NZ_VFPJ01000001.1"/>
</dbReference>
<dbReference type="InterPro" id="IPR011335">
    <property type="entry name" value="Restrct_endonuc-II-like"/>
</dbReference>
<dbReference type="Proteomes" id="UP000320773">
    <property type="component" value="Unassembled WGS sequence"/>
</dbReference>
<dbReference type="GO" id="GO:0004519">
    <property type="term" value="F:endonuclease activity"/>
    <property type="evidence" value="ECO:0007669"/>
    <property type="project" value="UniProtKB-KW"/>
</dbReference>
<evidence type="ECO:0000313" key="3">
    <source>
        <dbReference type="Proteomes" id="UP000320773"/>
    </source>
</evidence>
<reference evidence="2 3" key="1">
    <citation type="submission" date="2019-06" db="EMBL/GenBank/DDBJ databases">
        <title>Genomic Encyclopedia of Archaeal and Bacterial Type Strains, Phase II (KMG-II): from individual species to whole genera.</title>
        <authorList>
            <person name="Goeker M."/>
        </authorList>
    </citation>
    <scope>NUCLEOTIDE SEQUENCE [LARGE SCALE GENOMIC DNA]</scope>
    <source>
        <strain evidence="2 3">DSM 24789</strain>
    </source>
</reference>
<comment type="caution">
    <text evidence="2">The sequence shown here is derived from an EMBL/GenBank/DDBJ whole genome shotgun (WGS) entry which is preliminary data.</text>
</comment>
<evidence type="ECO:0000259" key="1">
    <source>
        <dbReference type="Pfam" id="PF05685"/>
    </source>
</evidence>
<dbReference type="EMBL" id="VFPJ01000001">
    <property type="protein sequence ID" value="TQM40924.1"/>
    <property type="molecule type" value="Genomic_DNA"/>
</dbReference>
<protein>
    <submittedName>
        <fullName evidence="2">Uma2 family endonuclease</fullName>
    </submittedName>
</protein>
<dbReference type="Pfam" id="PF05685">
    <property type="entry name" value="Uma2"/>
    <property type="match status" value="1"/>
</dbReference>
<dbReference type="InterPro" id="IPR012296">
    <property type="entry name" value="Nuclease_put_TT1808"/>
</dbReference>
<accession>A0A543G4H5</accession>
<dbReference type="AlphaFoldDB" id="A0A543G4H5"/>
<dbReference type="Gene3D" id="3.90.1570.10">
    <property type="entry name" value="tt1808, chain A"/>
    <property type="match status" value="1"/>
</dbReference>
<evidence type="ECO:0000313" key="2">
    <source>
        <dbReference type="EMBL" id="TQM40924.1"/>
    </source>
</evidence>
<dbReference type="InterPro" id="IPR008538">
    <property type="entry name" value="Uma2"/>
</dbReference>